<organism evidence="6 7">
    <name type="scientific">Metallococcus carri</name>
    <dbReference type="NCBI Taxonomy" id="1656884"/>
    <lineage>
        <taxon>Bacteria</taxon>
        <taxon>Bacillati</taxon>
        <taxon>Actinomycetota</taxon>
        <taxon>Actinomycetes</taxon>
        <taxon>Micrococcales</taxon>
        <taxon>Dermacoccaceae</taxon>
        <taxon>Metallococcus</taxon>
    </lineage>
</organism>
<dbReference type="PANTHER" id="PTHR30535:SF34">
    <property type="entry name" value="MOLYBDATE-BINDING PROTEIN MOLA"/>
    <property type="match status" value="1"/>
</dbReference>
<dbReference type="AlphaFoldDB" id="A0A967AWY4"/>
<dbReference type="NCBIfam" id="NF038402">
    <property type="entry name" value="TroA_like"/>
    <property type="match status" value="1"/>
</dbReference>
<dbReference type="Pfam" id="PF01497">
    <property type="entry name" value="Peripla_BP_2"/>
    <property type="match status" value="1"/>
</dbReference>
<proteinExistence type="inferred from homology"/>
<accession>A0A967AWY4</accession>
<keyword evidence="2 4" id="KW-0732">Signal</keyword>
<dbReference type="Proteomes" id="UP000744769">
    <property type="component" value="Unassembled WGS sequence"/>
</dbReference>
<dbReference type="GO" id="GO:0071281">
    <property type="term" value="P:cellular response to iron ion"/>
    <property type="evidence" value="ECO:0007669"/>
    <property type="project" value="TreeGrafter"/>
</dbReference>
<dbReference type="CDD" id="cd01143">
    <property type="entry name" value="YvrC"/>
    <property type="match status" value="1"/>
</dbReference>
<reference evidence="6" key="1">
    <citation type="submission" date="2020-03" db="EMBL/GenBank/DDBJ databases">
        <title>Draft sequencing of Calidifontibacter sp. DB0510.</title>
        <authorList>
            <person name="Kim D.-U."/>
        </authorList>
    </citation>
    <scope>NUCLEOTIDE SEQUENCE</scope>
    <source>
        <strain evidence="6">DB0510</strain>
    </source>
</reference>
<feature type="chain" id="PRO_5039554622" evidence="4">
    <location>
        <begin position="18"/>
        <end position="339"/>
    </location>
</feature>
<evidence type="ECO:0000256" key="1">
    <source>
        <dbReference type="ARBA" id="ARBA00008814"/>
    </source>
</evidence>
<dbReference type="SUPFAM" id="SSF53807">
    <property type="entry name" value="Helical backbone' metal receptor"/>
    <property type="match status" value="1"/>
</dbReference>
<comment type="similarity">
    <text evidence="1">Belongs to the bacterial solute-binding protein 8 family.</text>
</comment>
<evidence type="ECO:0000256" key="2">
    <source>
        <dbReference type="ARBA" id="ARBA00022729"/>
    </source>
</evidence>
<evidence type="ECO:0000256" key="3">
    <source>
        <dbReference type="SAM" id="MobiDB-lite"/>
    </source>
</evidence>
<dbReference type="PROSITE" id="PS51257">
    <property type="entry name" value="PROKAR_LIPOPROTEIN"/>
    <property type="match status" value="1"/>
</dbReference>
<sequence>MRRSTLVVTLAVSTLLAGCGSNTPSSSTTSAGGSSSSSSSESATSSGGSSAASFPATVTAANGQVTIPKQPQRIVSLSPTATEDLFAIGAGKAVVAVDALSNYPANAPKTTLSGLTPNIEAIAKYKPDLVVASQDSGGLVAGLKKLGVPVLIQPAAQKIDDAYTQINGLGTATGHPREAAKTVMTMRTQIASEVAKGGKHPGVSYFWEVSAAPYYSATSTTFIGQVVGQFGLTNVADKASKAADGGYPQLTPEYIIAAKPQLIFLADADAANGGQSVAKVMARPGWAAMPAVQNKNVIPVNADLASRWGPRLPQFVAAIAKAVSGVKGGASGSASSSAA</sequence>
<dbReference type="PROSITE" id="PS50983">
    <property type="entry name" value="FE_B12_PBP"/>
    <property type="match status" value="1"/>
</dbReference>
<keyword evidence="7" id="KW-1185">Reference proteome</keyword>
<protein>
    <submittedName>
        <fullName evidence="6">ABC transporter substrate-binding protein</fullName>
    </submittedName>
</protein>
<evidence type="ECO:0000259" key="5">
    <source>
        <dbReference type="PROSITE" id="PS50983"/>
    </source>
</evidence>
<evidence type="ECO:0000256" key="4">
    <source>
        <dbReference type="SAM" id="SignalP"/>
    </source>
</evidence>
<dbReference type="Gene3D" id="3.40.50.1980">
    <property type="entry name" value="Nitrogenase molybdenum iron protein domain"/>
    <property type="match status" value="2"/>
</dbReference>
<dbReference type="InterPro" id="IPR050902">
    <property type="entry name" value="ABC_Transporter_SBP"/>
</dbReference>
<feature type="domain" description="Fe/B12 periplasmic-binding" evidence="5">
    <location>
        <begin position="73"/>
        <end position="327"/>
    </location>
</feature>
<feature type="signal peptide" evidence="4">
    <location>
        <begin position="1"/>
        <end position="17"/>
    </location>
</feature>
<evidence type="ECO:0000313" key="7">
    <source>
        <dbReference type="Proteomes" id="UP000744769"/>
    </source>
</evidence>
<gene>
    <name evidence="6" type="ORF">G9U51_00345</name>
</gene>
<dbReference type="EMBL" id="JAAOIV010000001">
    <property type="protein sequence ID" value="NHN54233.1"/>
    <property type="molecule type" value="Genomic_DNA"/>
</dbReference>
<dbReference type="RefSeq" id="WP_166191564.1">
    <property type="nucleotide sequence ID" value="NZ_JAAOIV010000001.1"/>
</dbReference>
<dbReference type="InterPro" id="IPR054828">
    <property type="entry name" value="Vit_B12_bind_prot"/>
</dbReference>
<dbReference type="InterPro" id="IPR002491">
    <property type="entry name" value="ABC_transptr_periplasmic_BD"/>
</dbReference>
<dbReference type="PANTHER" id="PTHR30535">
    <property type="entry name" value="VITAMIN B12-BINDING PROTEIN"/>
    <property type="match status" value="1"/>
</dbReference>
<feature type="region of interest" description="Disordered" evidence="3">
    <location>
        <begin position="21"/>
        <end position="51"/>
    </location>
</feature>
<comment type="caution">
    <text evidence="6">The sequence shown here is derived from an EMBL/GenBank/DDBJ whole genome shotgun (WGS) entry which is preliminary data.</text>
</comment>
<evidence type="ECO:0000313" key="6">
    <source>
        <dbReference type="EMBL" id="NHN54233.1"/>
    </source>
</evidence>
<name>A0A967AWY4_9MICO</name>